<dbReference type="EMBL" id="JH600068">
    <property type="protein sequence ID" value="EIG53608.1"/>
    <property type="molecule type" value="Genomic_DNA"/>
</dbReference>
<dbReference type="OrthoDB" id="9815002at2"/>
<dbReference type="Gene3D" id="1.10.530.10">
    <property type="match status" value="1"/>
</dbReference>
<feature type="domain" description="Transglycosylase SLT" evidence="1">
    <location>
        <begin position="26"/>
        <end position="165"/>
    </location>
</feature>
<dbReference type="InterPro" id="IPR023346">
    <property type="entry name" value="Lysozyme-like_dom_sf"/>
</dbReference>
<protein>
    <submittedName>
        <fullName evidence="2">Transglycosylase family protein</fullName>
    </submittedName>
</protein>
<organism evidence="2">
    <name type="scientific">Desulfovibrio sp. U5L</name>
    <dbReference type="NCBI Taxonomy" id="596152"/>
    <lineage>
        <taxon>Bacteria</taxon>
        <taxon>Pseudomonadati</taxon>
        <taxon>Thermodesulfobacteriota</taxon>
        <taxon>Desulfovibrionia</taxon>
        <taxon>Desulfovibrionales</taxon>
        <taxon>Desulfovibrionaceae</taxon>
        <taxon>Desulfovibrio</taxon>
    </lineage>
</organism>
<dbReference type="InterPro" id="IPR008258">
    <property type="entry name" value="Transglycosylase_SLT_dom_1"/>
</dbReference>
<dbReference type="Pfam" id="PF01464">
    <property type="entry name" value="SLT"/>
    <property type="match status" value="1"/>
</dbReference>
<sequence>MSFFPVLTQGQLDQVVGETVLAFGIIPASIALAVIEVESGGDPWAWNPEPKWKWFWDMRRNKAFRAVTDAEVASEKPPVDFKAAAAGVDPDAEWWGQQASWGLMQPMGAVARENGFTGKFLNALHDPGLNVAIGCKHLAGYARRYLAKYGWAGVLRAYNGGPFAAVHNTNPEYPEKVRKVLGGRFPNA</sequence>
<evidence type="ECO:0000313" key="2">
    <source>
        <dbReference type="EMBL" id="EIG53608.1"/>
    </source>
</evidence>
<dbReference type="HOGENOM" id="CLU_1438988_0_0_7"/>
<name>I2Q1F2_9BACT</name>
<dbReference type="eggNOG" id="COG0741">
    <property type="taxonomic scope" value="Bacteria"/>
</dbReference>
<dbReference type="AlphaFoldDB" id="I2Q1F2"/>
<gene>
    <name evidence="2" type="ORF">DesU5LDRAFT_1934</name>
</gene>
<evidence type="ECO:0000259" key="1">
    <source>
        <dbReference type="Pfam" id="PF01464"/>
    </source>
</evidence>
<proteinExistence type="predicted"/>
<dbReference type="SUPFAM" id="SSF53955">
    <property type="entry name" value="Lysozyme-like"/>
    <property type="match status" value="1"/>
</dbReference>
<reference evidence="2" key="1">
    <citation type="submission" date="2011-11" db="EMBL/GenBank/DDBJ databases">
        <title>Improved High-Quality Draft sequence of Desulfovibrio sp. U5L.</title>
        <authorList>
            <consortium name="US DOE Joint Genome Institute"/>
            <person name="Lucas S."/>
            <person name="Han J."/>
            <person name="Lapidus A."/>
            <person name="Cheng J.-F."/>
            <person name="Goodwin L."/>
            <person name="Pitluck S."/>
            <person name="Peters L."/>
            <person name="Ovchinnikova G."/>
            <person name="Held B."/>
            <person name="Detter J.C."/>
            <person name="Han C."/>
            <person name="Tapia R."/>
            <person name="Land M."/>
            <person name="Hauser L."/>
            <person name="Kyrpides N."/>
            <person name="Ivanova N."/>
            <person name="Pagani I."/>
            <person name="Gabster J."/>
            <person name="Walker C."/>
            <person name="Stolyar S."/>
            <person name="Stahl D."/>
            <person name="Arkin A."/>
            <person name="Dehal P."/>
            <person name="Hazen T."/>
            <person name="Woyke T."/>
        </authorList>
    </citation>
    <scope>NUCLEOTIDE SEQUENCE [LARGE SCALE GENOMIC DNA]</scope>
    <source>
        <strain evidence="2">U5L</strain>
    </source>
</reference>
<dbReference type="CDD" id="cd00254">
    <property type="entry name" value="LT-like"/>
    <property type="match status" value="1"/>
</dbReference>
<dbReference type="STRING" id="596152.DesU5LDRAFT_1934"/>
<accession>I2Q1F2</accession>